<keyword evidence="2" id="KW-1185">Reference proteome</keyword>
<dbReference type="AlphaFoldDB" id="A0A1C4VHT3"/>
<evidence type="ECO:0000313" key="1">
    <source>
        <dbReference type="EMBL" id="SCE83365.1"/>
    </source>
</evidence>
<dbReference type="InterPro" id="IPR049709">
    <property type="entry name" value="IniB-like_N"/>
</dbReference>
<dbReference type="NCBIfam" id="NF038175">
    <property type="entry name" value="IniB_NTERM"/>
    <property type="match status" value="1"/>
</dbReference>
<protein>
    <submittedName>
        <fullName evidence="1">Uncharacterized protein</fullName>
    </submittedName>
</protein>
<gene>
    <name evidence="1" type="ORF">GA0070214_102379</name>
</gene>
<organism evidence="1 2">
    <name type="scientific">Micromonospora chaiyaphumensis</name>
    <dbReference type="NCBI Taxonomy" id="307119"/>
    <lineage>
        <taxon>Bacteria</taxon>
        <taxon>Bacillati</taxon>
        <taxon>Actinomycetota</taxon>
        <taxon>Actinomycetes</taxon>
        <taxon>Micromonosporales</taxon>
        <taxon>Micromonosporaceae</taxon>
        <taxon>Micromonospora</taxon>
    </lineage>
</organism>
<dbReference type="EMBL" id="FMCS01000002">
    <property type="protein sequence ID" value="SCE83365.1"/>
    <property type="molecule type" value="Genomic_DNA"/>
</dbReference>
<dbReference type="RefSeq" id="WP_091260738.1">
    <property type="nucleotide sequence ID" value="NZ_FMCS01000002.1"/>
</dbReference>
<accession>A0A1C4VHT3</accession>
<name>A0A1C4VHT3_9ACTN</name>
<sequence>MDSHQTLHDFVLNLLTDPDARSAFDLDPEGALQAAGLTDVTAADVQDVVPLVVDYAPGAAGLAPVAPVVGQLGLDPLTSDATDVVGQVQALPYQVGVSSSHSGVDVSAGTLGAIAVDPAGLYAGASLVPGIGLGVGPGGLGTDLTAVHDVADTLDSDVVGAVDTAVDPVVGDVAGTAGDPLGTTSGVDVLHDGGVLGGGDLGVLGGTQGQVHGVVGSLGVDQTLGGLGLGDGSGVVPPVHVPATVDGVTHQVDSTLSGVTGTVSGVTGTVGGLTGGITDGVTGDAGVHGDVHGSTDGGLLGGLL</sequence>
<proteinExistence type="predicted"/>
<evidence type="ECO:0000313" key="2">
    <source>
        <dbReference type="Proteomes" id="UP000199629"/>
    </source>
</evidence>
<reference evidence="2" key="1">
    <citation type="submission" date="2016-06" db="EMBL/GenBank/DDBJ databases">
        <authorList>
            <person name="Varghese N."/>
            <person name="Submissions Spin"/>
        </authorList>
    </citation>
    <scope>NUCLEOTIDE SEQUENCE [LARGE SCALE GENOMIC DNA]</scope>
    <source>
        <strain evidence="2">DSM 45246</strain>
    </source>
</reference>
<dbReference type="Proteomes" id="UP000199629">
    <property type="component" value="Unassembled WGS sequence"/>
</dbReference>